<feature type="domain" description="ABC transmembrane type-1" evidence="11">
    <location>
        <begin position="95"/>
        <end position="299"/>
    </location>
</feature>
<dbReference type="RefSeq" id="WP_081557110.1">
    <property type="nucleotide sequence ID" value="NZ_MUKV01000065.1"/>
</dbReference>
<dbReference type="EMBL" id="MUKV01000065">
    <property type="protein sequence ID" value="OQS31340.1"/>
    <property type="molecule type" value="Genomic_DNA"/>
</dbReference>
<keyword evidence="7 10" id="KW-0472">Membrane</keyword>
<dbReference type="Pfam" id="PF19300">
    <property type="entry name" value="BPD_transp_1_N"/>
    <property type="match status" value="1"/>
</dbReference>
<dbReference type="SUPFAM" id="SSF161098">
    <property type="entry name" value="MetI-like"/>
    <property type="match status" value="1"/>
</dbReference>
<feature type="transmembrane region" description="Helical" evidence="10">
    <location>
        <begin position="234"/>
        <end position="260"/>
    </location>
</feature>
<dbReference type="GO" id="GO:0005886">
    <property type="term" value="C:plasma membrane"/>
    <property type="evidence" value="ECO:0007669"/>
    <property type="project" value="UniProtKB-SubCell"/>
</dbReference>
<name>A0A1W0C9C7_9NEIS</name>
<comment type="function">
    <text evidence="8">Part of the ABC transporter complex GsiABCD involved in glutathione import. Probably responsible for the translocation of the substrate across the membrane.</text>
</comment>
<dbReference type="CDD" id="cd06261">
    <property type="entry name" value="TM_PBP2"/>
    <property type="match status" value="1"/>
</dbReference>
<evidence type="ECO:0000313" key="12">
    <source>
        <dbReference type="EMBL" id="OQS31340.1"/>
    </source>
</evidence>
<feature type="transmembrane region" description="Helical" evidence="10">
    <location>
        <begin position="176"/>
        <end position="193"/>
    </location>
</feature>
<accession>A0A1W0C9C7</accession>
<dbReference type="InterPro" id="IPR035906">
    <property type="entry name" value="MetI-like_sf"/>
</dbReference>
<keyword evidence="6 10" id="KW-1133">Transmembrane helix</keyword>
<dbReference type="AlphaFoldDB" id="A0A1W0C9C7"/>
<evidence type="ECO:0000313" key="13">
    <source>
        <dbReference type="Proteomes" id="UP000192721"/>
    </source>
</evidence>
<protein>
    <recommendedName>
        <fullName evidence="9">Glutathione transport system permease protein GsiC</fullName>
    </recommendedName>
</protein>
<evidence type="ECO:0000259" key="11">
    <source>
        <dbReference type="PROSITE" id="PS50928"/>
    </source>
</evidence>
<organism evidence="12 13">
    <name type="scientific">Chromobacterium haemolyticum</name>
    <dbReference type="NCBI Taxonomy" id="394935"/>
    <lineage>
        <taxon>Bacteria</taxon>
        <taxon>Pseudomonadati</taxon>
        <taxon>Pseudomonadota</taxon>
        <taxon>Betaproteobacteria</taxon>
        <taxon>Neisseriales</taxon>
        <taxon>Chromobacteriaceae</taxon>
        <taxon>Chromobacterium</taxon>
    </lineage>
</organism>
<feature type="transmembrane region" description="Helical" evidence="10">
    <location>
        <begin position="280"/>
        <end position="303"/>
    </location>
</feature>
<evidence type="ECO:0000256" key="10">
    <source>
        <dbReference type="RuleBase" id="RU363032"/>
    </source>
</evidence>
<evidence type="ECO:0000256" key="7">
    <source>
        <dbReference type="ARBA" id="ARBA00023136"/>
    </source>
</evidence>
<comment type="caution">
    <text evidence="12">The sequence shown here is derived from an EMBL/GenBank/DDBJ whole genome shotgun (WGS) entry which is preliminary data.</text>
</comment>
<dbReference type="Gene3D" id="1.10.3720.10">
    <property type="entry name" value="MetI-like"/>
    <property type="match status" value="1"/>
</dbReference>
<dbReference type="InterPro" id="IPR045621">
    <property type="entry name" value="BPD_transp_1_N"/>
</dbReference>
<evidence type="ECO:0000256" key="6">
    <source>
        <dbReference type="ARBA" id="ARBA00022989"/>
    </source>
</evidence>
<keyword evidence="3 10" id="KW-0813">Transport</keyword>
<comment type="subcellular location">
    <subcellularLocation>
        <location evidence="1 10">Cell membrane</location>
        <topology evidence="1 10">Multi-pass membrane protein</topology>
    </subcellularLocation>
</comment>
<keyword evidence="4" id="KW-1003">Cell membrane</keyword>
<dbReference type="GO" id="GO:0055085">
    <property type="term" value="P:transmembrane transport"/>
    <property type="evidence" value="ECO:0007669"/>
    <property type="project" value="InterPro"/>
</dbReference>
<evidence type="ECO:0000256" key="2">
    <source>
        <dbReference type="ARBA" id="ARBA00009306"/>
    </source>
</evidence>
<feature type="transmembrane region" description="Helical" evidence="10">
    <location>
        <begin position="12"/>
        <end position="31"/>
    </location>
</feature>
<sequence>MFNFIIRRIWQMVPTMFGVMLLVFVLFNWVGGDPTYILAGKRLTPEMLLNIRAQLGLDKSLPEQFWLFVKQVAAFDFGTSWSTQQSVTATLASRVGPSLTLTGTLLVFELLTALPIAIVVAYYRGTLTDRMVTLICTVAMSISSLAYIIVGQYLLAFKLDWFPVMGWDDGSLLRSLLIYVPLPLILGMLVSLAPNVRFYRSFVVEELGHDYVRTARAKGLSEKTVLFKHVLRNALIPVVTAVMMSLPFLVLGSMLLERFFGIPGMGNELLMAVDKSDFPVIKAITVTIAAAAMVFNLLADIIYKWIDPRVQLK</sequence>
<evidence type="ECO:0000256" key="9">
    <source>
        <dbReference type="ARBA" id="ARBA00041107"/>
    </source>
</evidence>
<dbReference type="Pfam" id="PF00528">
    <property type="entry name" value="BPD_transp_1"/>
    <property type="match status" value="1"/>
</dbReference>
<evidence type="ECO:0000256" key="3">
    <source>
        <dbReference type="ARBA" id="ARBA00022448"/>
    </source>
</evidence>
<evidence type="ECO:0000256" key="1">
    <source>
        <dbReference type="ARBA" id="ARBA00004651"/>
    </source>
</evidence>
<comment type="similarity">
    <text evidence="2 10">Belongs to the binding-protein-dependent transport system permease family.</text>
</comment>
<evidence type="ECO:0000256" key="4">
    <source>
        <dbReference type="ARBA" id="ARBA00022475"/>
    </source>
</evidence>
<keyword evidence="5 10" id="KW-0812">Transmembrane</keyword>
<dbReference type="PROSITE" id="PS50928">
    <property type="entry name" value="ABC_TM1"/>
    <property type="match status" value="1"/>
</dbReference>
<proteinExistence type="inferred from homology"/>
<dbReference type="InterPro" id="IPR000515">
    <property type="entry name" value="MetI-like"/>
</dbReference>
<dbReference type="Proteomes" id="UP000192721">
    <property type="component" value="Unassembled WGS sequence"/>
</dbReference>
<feature type="transmembrane region" description="Helical" evidence="10">
    <location>
        <begin position="134"/>
        <end position="156"/>
    </location>
</feature>
<dbReference type="PANTHER" id="PTHR43163">
    <property type="entry name" value="DIPEPTIDE TRANSPORT SYSTEM PERMEASE PROTEIN DPPB-RELATED"/>
    <property type="match status" value="1"/>
</dbReference>
<gene>
    <name evidence="12" type="ORF">B0T45_23040</name>
</gene>
<evidence type="ECO:0000256" key="8">
    <source>
        <dbReference type="ARBA" id="ARBA00037215"/>
    </source>
</evidence>
<evidence type="ECO:0000256" key="5">
    <source>
        <dbReference type="ARBA" id="ARBA00022692"/>
    </source>
</evidence>
<dbReference type="PANTHER" id="PTHR43163:SF5">
    <property type="entry name" value="GLUTATHIONE TRANSPORT SYSTEM PERMEASE PROTEIN GSIC"/>
    <property type="match status" value="1"/>
</dbReference>
<reference evidence="12 13" key="1">
    <citation type="submission" date="2017-02" db="EMBL/GenBank/DDBJ databases">
        <title>Chromobacterium haemolyticum H5244.</title>
        <authorList>
            <person name="Gulvik C.A."/>
        </authorList>
    </citation>
    <scope>NUCLEOTIDE SEQUENCE [LARGE SCALE GENOMIC DNA]</scope>
    <source>
        <strain evidence="12 13">H5244</strain>
    </source>
</reference>
<feature type="transmembrane region" description="Helical" evidence="10">
    <location>
        <begin position="101"/>
        <end position="122"/>
    </location>
</feature>